<evidence type="ECO:0008006" key="4">
    <source>
        <dbReference type="Google" id="ProtNLM"/>
    </source>
</evidence>
<dbReference type="EMBL" id="ML213694">
    <property type="protein sequence ID" value="TFK31941.1"/>
    <property type="molecule type" value="Genomic_DNA"/>
</dbReference>
<feature type="compositionally biased region" description="Basic residues" evidence="1">
    <location>
        <begin position="345"/>
        <end position="355"/>
    </location>
</feature>
<reference evidence="2 3" key="1">
    <citation type="journal article" date="2019" name="Nat. Ecol. Evol.">
        <title>Megaphylogeny resolves global patterns of mushroom evolution.</title>
        <authorList>
            <person name="Varga T."/>
            <person name="Krizsan K."/>
            <person name="Foldi C."/>
            <person name="Dima B."/>
            <person name="Sanchez-Garcia M."/>
            <person name="Sanchez-Ramirez S."/>
            <person name="Szollosi G.J."/>
            <person name="Szarkandi J.G."/>
            <person name="Papp V."/>
            <person name="Albert L."/>
            <person name="Andreopoulos W."/>
            <person name="Angelini C."/>
            <person name="Antonin V."/>
            <person name="Barry K.W."/>
            <person name="Bougher N.L."/>
            <person name="Buchanan P."/>
            <person name="Buyck B."/>
            <person name="Bense V."/>
            <person name="Catcheside P."/>
            <person name="Chovatia M."/>
            <person name="Cooper J."/>
            <person name="Damon W."/>
            <person name="Desjardin D."/>
            <person name="Finy P."/>
            <person name="Geml J."/>
            <person name="Haridas S."/>
            <person name="Hughes K."/>
            <person name="Justo A."/>
            <person name="Karasinski D."/>
            <person name="Kautmanova I."/>
            <person name="Kiss B."/>
            <person name="Kocsube S."/>
            <person name="Kotiranta H."/>
            <person name="LaButti K.M."/>
            <person name="Lechner B.E."/>
            <person name="Liimatainen K."/>
            <person name="Lipzen A."/>
            <person name="Lukacs Z."/>
            <person name="Mihaltcheva S."/>
            <person name="Morgado L.N."/>
            <person name="Niskanen T."/>
            <person name="Noordeloos M.E."/>
            <person name="Ohm R.A."/>
            <person name="Ortiz-Santana B."/>
            <person name="Ovrebo C."/>
            <person name="Racz N."/>
            <person name="Riley R."/>
            <person name="Savchenko A."/>
            <person name="Shiryaev A."/>
            <person name="Soop K."/>
            <person name="Spirin V."/>
            <person name="Szebenyi C."/>
            <person name="Tomsovsky M."/>
            <person name="Tulloss R.E."/>
            <person name="Uehling J."/>
            <person name="Grigoriev I.V."/>
            <person name="Vagvolgyi C."/>
            <person name="Papp T."/>
            <person name="Martin F.M."/>
            <person name="Miettinen O."/>
            <person name="Hibbett D.S."/>
            <person name="Nagy L.G."/>
        </authorList>
    </citation>
    <scope>NUCLEOTIDE SEQUENCE [LARGE SCALE GENOMIC DNA]</scope>
    <source>
        <strain evidence="2 3">CBS 166.37</strain>
    </source>
</reference>
<evidence type="ECO:0000256" key="1">
    <source>
        <dbReference type="SAM" id="MobiDB-lite"/>
    </source>
</evidence>
<evidence type="ECO:0000313" key="3">
    <source>
        <dbReference type="Proteomes" id="UP000308652"/>
    </source>
</evidence>
<protein>
    <recommendedName>
        <fullName evidence="4">DUF1308 domain-containing protein</fullName>
    </recommendedName>
</protein>
<dbReference type="PANTHER" id="PTHR13379">
    <property type="entry name" value="UNCHARACTERIZED DUF1308"/>
    <property type="match status" value="1"/>
</dbReference>
<evidence type="ECO:0000313" key="2">
    <source>
        <dbReference type="EMBL" id="TFK31941.1"/>
    </source>
</evidence>
<name>A0A5C3LT36_9AGAR</name>
<sequence length="645" mass="71332">MASTIGIDGNNPIHPELQLLRIRLQNIHDAISNFQPSSSRPPILDSSLDVGADAGEEGQWLQQENIPGLKKLRDSIKIDLDVLEKFLDNPESIHLPPLSTNAPYLIAVWKEVLCAAQPIVSVFKMFQFNPSSEPVGPRKRGAPRPPGTKVDVVAVNGRRWIRVNTIKNSRMLAEFREIDSYLTESEDEADDDWEDKPATLAQTEFDNSVLRMGRSLLEAAQANPIEGTTEIPRVTIRLTRLNPSLVEDSADGSDPRIAKTIRCLRDMDIDVELGERSEAELPEVTPVRARSPSPSDPPEPSIRINLDLSVLIALISDLTHAPLPASIDEANTRFIPPQHYREWKKKRNHVSKKARKEGVEETTPAESAEMDSGEVPNDLAKHSRALTNQLLQEMSKGLLQEISHRISSISSQEFSSTPAEVEFWTTPEARERCLRIVSKIGGSHEKRRANAIFAINIDSPSEPLSVSQSEELYWRESRFPSKFIPLLPLHLYPPSSIPDLNLVSDPILQAPASPASFFRSLGKTCKDILAQETIPHPRALPEALINALREKGAGEIQRATVTKANPRLTAHTVQSMIWGADLGWTTLTANRTSVKAILREIKIARIAGRLDEAGAEGEKPGSKAAIWIIDPRSLAEGMSSYSSSS</sequence>
<organism evidence="2 3">
    <name type="scientific">Crucibulum laeve</name>
    <dbReference type="NCBI Taxonomy" id="68775"/>
    <lineage>
        <taxon>Eukaryota</taxon>
        <taxon>Fungi</taxon>
        <taxon>Dikarya</taxon>
        <taxon>Basidiomycota</taxon>
        <taxon>Agaricomycotina</taxon>
        <taxon>Agaricomycetes</taxon>
        <taxon>Agaricomycetidae</taxon>
        <taxon>Agaricales</taxon>
        <taxon>Agaricineae</taxon>
        <taxon>Nidulariaceae</taxon>
        <taxon>Crucibulum</taxon>
    </lineage>
</organism>
<gene>
    <name evidence="2" type="ORF">BDQ12DRAFT_639392</name>
</gene>
<dbReference type="PANTHER" id="PTHR13379:SF0">
    <property type="entry name" value="UPF0415 PROTEIN C7ORF25"/>
    <property type="match status" value="1"/>
</dbReference>
<proteinExistence type="predicted"/>
<dbReference type="AlphaFoldDB" id="A0A5C3LT36"/>
<keyword evidence="3" id="KW-1185">Reference proteome</keyword>
<feature type="region of interest" description="Disordered" evidence="1">
    <location>
        <begin position="275"/>
        <end position="300"/>
    </location>
</feature>
<feature type="region of interest" description="Disordered" evidence="1">
    <location>
        <begin position="345"/>
        <end position="376"/>
    </location>
</feature>
<dbReference type="Proteomes" id="UP000308652">
    <property type="component" value="Unassembled WGS sequence"/>
</dbReference>
<dbReference type="OrthoDB" id="14527at2759"/>
<accession>A0A5C3LT36</accession>